<organism evidence="3 4">
    <name type="scientific">Hohenbuehelia grisea</name>
    <dbReference type="NCBI Taxonomy" id="104357"/>
    <lineage>
        <taxon>Eukaryota</taxon>
        <taxon>Fungi</taxon>
        <taxon>Dikarya</taxon>
        <taxon>Basidiomycota</taxon>
        <taxon>Agaricomycotina</taxon>
        <taxon>Agaricomycetes</taxon>
        <taxon>Agaricomycetidae</taxon>
        <taxon>Agaricales</taxon>
        <taxon>Pleurotineae</taxon>
        <taxon>Pleurotaceae</taxon>
        <taxon>Hohenbuehelia</taxon>
    </lineage>
</organism>
<feature type="region of interest" description="Disordered" evidence="1">
    <location>
        <begin position="397"/>
        <end position="469"/>
    </location>
</feature>
<feature type="compositionally biased region" description="Polar residues" evidence="1">
    <location>
        <begin position="133"/>
        <end position="145"/>
    </location>
</feature>
<feature type="domain" description="C2" evidence="2">
    <location>
        <begin position="1"/>
        <end position="108"/>
    </location>
</feature>
<evidence type="ECO:0000256" key="1">
    <source>
        <dbReference type="SAM" id="MobiDB-lite"/>
    </source>
</evidence>
<dbReference type="InterPro" id="IPR035892">
    <property type="entry name" value="C2_domain_sf"/>
</dbReference>
<dbReference type="SUPFAM" id="SSF49562">
    <property type="entry name" value="C2 domain (Calcium/lipid-binding domain, CaLB)"/>
    <property type="match status" value="1"/>
</dbReference>
<accession>A0ABR3JFP6</accession>
<feature type="compositionally biased region" description="Pro residues" evidence="1">
    <location>
        <begin position="412"/>
        <end position="426"/>
    </location>
</feature>
<feature type="compositionally biased region" description="Basic and acidic residues" evidence="1">
    <location>
        <begin position="430"/>
        <end position="469"/>
    </location>
</feature>
<evidence type="ECO:0000313" key="4">
    <source>
        <dbReference type="Proteomes" id="UP001556367"/>
    </source>
</evidence>
<feature type="compositionally biased region" description="Low complexity" evidence="1">
    <location>
        <begin position="249"/>
        <end position="265"/>
    </location>
</feature>
<comment type="caution">
    <text evidence="3">The sequence shown here is derived from an EMBL/GenBank/DDBJ whole genome shotgun (WGS) entry which is preliminary data.</text>
</comment>
<evidence type="ECO:0000259" key="2">
    <source>
        <dbReference type="PROSITE" id="PS50004"/>
    </source>
</evidence>
<feature type="region of interest" description="Disordered" evidence="1">
    <location>
        <begin position="167"/>
        <end position="303"/>
    </location>
</feature>
<keyword evidence="4" id="KW-1185">Reference proteome</keyword>
<dbReference type="Pfam" id="PF00168">
    <property type="entry name" value="C2"/>
    <property type="match status" value="1"/>
</dbReference>
<dbReference type="PANTHER" id="PTHR47052">
    <property type="entry name" value="CONSERVED SERINE PROLINE-RICH PROTEIN (AFU_ORTHOLOGUE AFUA_2G01790)"/>
    <property type="match status" value="1"/>
</dbReference>
<name>A0ABR3JFP6_9AGAR</name>
<feature type="compositionally biased region" description="Polar residues" evidence="1">
    <location>
        <begin position="167"/>
        <end position="183"/>
    </location>
</feature>
<dbReference type="PANTHER" id="PTHR47052:SF3">
    <property type="entry name" value="INGRESSION PROTEIN 1"/>
    <property type="match status" value="1"/>
</dbReference>
<dbReference type="SMART" id="SM00239">
    <property type="entry name" value="C2"/>
    <property type="match status" value="1"/>
</dbReference>
<proteinExistence type="predicted"/>
<protein>
    <recommendedName>
        <fullName evidence="2">C2 domain-containing protein</fullName>
    </recommendedName>
</protein>
<dbReference type="InterPro" id="IPR000008">
    <property type="entry name" value="C2_dom"/>
</dbReference>
<reference evidence="4" key="1">
    <citation type="submission" date="2024-06" db="EMBL/GenBank/DDBJ databases">
        <title>Multi-omics analyses provide insights into the biosynthesis of the anticancer antibiotic pleurotin in Hohenbuehelia grisea.</title>
        <authorList>
            <person name="Weaver J.A."/>
            <person name="Alberti F."/>
        </authorList>
    </citation>
    <scope>NUCLEOTIDE SEQUENCE [LARGE SCALE GENOMIC DNA]</scope>
    <source>
        <strain evidence="4">T-177</strain>
    </source>
</reference>
<feature type="region of interest" description="Disordered" evidence="1">
    <location>
        <begin position="133"/>
        <end position="154"/>
    </location>
</feature>
<evidence type="ECO:0000313" key="3">
    <source>
        <dbReference type="EMBL" id="KAL0954599.1"/>
    </source>
</evidence>
<feature type="compositionally biased region" description="Polar residues" evidence="1">
    <location>
        <begin position="268"/>
        <end position="282"/>
    </location>
</feature>
<sequence length="469" mass="50967">MSKEIGTLIIVVLKAKNLNDKHSFYKQDVFAQITLNGSSQRTPIEVKGGQHPVWDAELRFAVMKDTAEKFRKLKVSCWSKEPRTEDILGEGTIDIADTLKSGEFDDWVPLSTEAGQRGEVYLEMTYYANAPAPTSGQLAVPSGSNLMRRPSKLSPNDRLARLEQTYTALPSSSSNGRVSQQPNNPRPAPASGQHLGASTYSSRPSSSRSSSGSPHGRDSALPPLPEDSGRNTVPKPIPTTLVPGAGRKPSAQPSSSPQLPSILRPGGPQSSSTPLILPQQNAPDRDPRVSQPIGTPPYQYTVPPQVRGYSPAPVAVNTDYINRPVSQASSGYTSPSLPSFVPPAPFAGPDPWRTDVSVVSFPVPSVAAAPEISYNSVGRGHQPPEPIRASYQHHLANDMPDPYRQARYQTPLPLPPDTTPSKPQPVPENKAADDRIIALRLAEEKAARRREQEERDAEFARQLDRELNI</sequence>
<dbReference type="Proteomes" id="UP001556367">
    <property type="component" value="Unassembled WGS sequence"/>
</dbReference>
<dbReference type="Gene3D" id="2.60.40.150">
    <property type="entry name" value="C2 domain"/>
    <property type="match status" value="1"/>
</dbReference>
<dbReference type="EMBL" id="JASNQZ010000007">
    <property type="protein sequence ID" value="KAL0954599.1"/>
    <property type="molecule type" value="Genomic_DNA"/>
</dbReference>
<feature type="compositionally biased region" description="Low complexity" evidence="1">
    <location>
        <begin position="201"/>
        <end position="214"/>
    </location>
</feature>
<dbReference type="PROSITE" id="PS50004">
    <property type="entry name" value="C2"/>
    <property type="match status" value="1"/>
</dbReference>
<gene>
    <name evidence="3" type="ORF">HGRIS_003559</name>
</gene>
<dbReference type="InterPro" id="IPR052981">
    <property type="entry name" value="Ingression_C2_domain"/>
</dbReference>